<gene>
    <name evidence="10" type="ORF">PCAL00307_LOCUS3721</name>
    <name evidence="11" type="ORF">PECAL_2P03510</name>
</gene>
<dbReference type="InterPro" id="IPR038737">
    <property type="entry name" value="SF3b_su1-like"/>
</dbReference>
<dbReference type="EMBL" id="CAKKNE010000002">
    <property type="protein sequence ID" value="CAH0367337.1"/>
    <property type="molecule type" value="Genomic_DNA"/>
</dbReference>
<evidence type="ECO:0000256" key="6">
    <source>
        <dbReference type="ARBA" id="ARBA00023187"/>
    </source>
</evidence>
<dbReference type="Pfam" id="PF08920">
    <property type="entry name" value="SF3b1"/>
    <property type="match status" value="1"/>
</dbReference>
<dbReference type="FunFam" id="1.25.10.10:FF:000069">
    <property type="entry name" value="Splicing factor 3B subunit 1"/>
    <property type="match status" value="1"/>
</dbReference>
<dbReference type="Pfam" id="PF20926">
    <property type="entry name" value="Htt_N-HEAT_1"/>
    <property type="match status" value="1"/>
</dbReference>
<comment type="subcellular location">
    <subcellularLocation>
        <location evidence="1">Nucleus</location>
    </subcellularLocation>
</comment>
<evidence type="ECO:0000313" key="12">
    <source>
        <dbReference type="Proteomes" id="UP000789595"/>
    </source>
</evidence>
<feature type="compositionally biased region" description="Basic and acidic residues" evidence="8">
    <location>
        <begin position="1"/>
        <end position="18"/>
    </location>
</feature>
<dbReference type="InterPro" id="IPR015016">
    <property type="entry name" value="SF3b_su1"/>
</dbReference>
<dbReference type="Pfam" id="PF22646">
    <property type="entry name" value="PPP2R1A-like_HEAT"/>
    <property type="match status" value="1"/>
</dbReference>
<reference evidence="11" key="2">
    <citation type="submission" date="2021-11" db="EMBL/GenBank/DDBJ databases">
        <authorList>
            <consortium name="Genoscope - CEA"/>
            <person name="William W."/>
        </authorList>
    </citation>
    <scope>NUCLEOTIDE SEQUENCE</scope>
</reference>
<organism evidence="10">
    <name type="scientific">Pelagomonas calceolata</name>
    <dbReference type="NCBI Taxonomy" id="35677"/>
    <lineage>
        <taxon>Eukaryota</taxon>
        <taxon>Sar</taxon>
        <taxon>Stramenopiles</taxon>
        <taxon>Ochrophyta</taxon>
        <taxon>Pelagophyceae</taxon>
        <taxon>Pelagomonadales</taxon>
        <taxon>Pelagomonadaceae</taxon>
        <taxon>Pelagomonas</taxon>
    </lineage>
</organism>
<feature type="compositionally biased region" description="Basic and acidic residues" evidence="8">
    <location>
        <begin position="79"/>
        <end position="88"/>
    </location>
</feature>
<dbReference type="Gene3D" id="1.25.10.10">
    <property type="entry name" value="Leucine-rich Repeat Variant"/>
    <property type="match status" value="3"/>
</dbReference>
<name>A0A7S3ZMT2_9STRA</name>
<dbReference type="GO" id="GO:0003729">
    <property type="term" value="F:mRNA binding"/>
    <property type="evidence" value="ECO:0007669"/>
    <property type="project" value="InterPro"/>
</dbReference>
<evidence type="ECO:0000256" key="8">
    <source>
        <dbReference type="SAM" id="MobiDB-lite"/>
    </source>
</evidence>
<dbReference type="Proteomes" id="UP000789595">
    <property type="component" value="Unassembled WGS sequence"/>
</dbReference>
<evidence type="ECO:0000259" key="9">
    <source>
        <dbReference type="SMART" id="SM01349"/>
    </source>
</evidence>
<evidence type="ECO:0000256" key="1">
    <source>
        <dbReference type="ARBA" id="ARBA00004123"/>
    </source>
</evidence>
<dbReference type="EMBL" id="HBIW01004569">
    <property type="protein sequence ID" value="CAE0688287.1"/>
    <property type="molecule type" value="Transcribed_RNA"/>
</dbReference>
<dbReference type="SUPFAM" id="SSF48371">
    <property type="entry name" value="ARM repeat"/>
    <property type="match status" value="1"/>
</dbReference>
<feature type="region of interest" description="Disordered" evidence="8">
    <location>
        <begin position="284"/>
        <end position="393"/>
    </location>
</feature>
<evidence type="ECO:0000256" key="2">
    <source>
        <dbReference type="ARBA" id="ARBA00005754"/>
    </source>
</evidence>
<dbReference type="GO" id="GO:0000245">
    <property type="term" value="P:spliceosomal complex assembly"/>
    <property type="evidence" value="ECO:0007669"/>
    <property type="project" value="InterPro"/>
</dbReference>
<evidence type="ECO:0000313" key="11">
    <source>
        <dbReference type="EMBL" id="CAH0367337.1"/>
    </source>
</evidence>
<keyword evidence="4" id="KW-0747">Spliceosome</keyword>
<feature type="compositionally biased region" description="Basic and acidic residues" evidence="8">
    <location>
        <begin position="137"/>
        <end position="175"/>
    </location>
</feature>
<evidence type="ECO:0000256" key="7">
    <source>
        <dbReference type="ARBA" id="ARBA00023242"/>
    </source>
</evidence>
<feature type="region of interest" description="Disordered" evidence="8">
    <location>
        <begin position="1"/>
        <end position="258"/>
    </location>
</feature>
<keyword evidence="5" id="KW-0677">Repeat</keyword>
<dbReference type="Pfam" id="PF25757">
    <property type="entry name" value="TPR_DNAAF5"/>
    <property type="match status" value="1"/>
</dbReference>
<dbReference type="PANTHER" id="PTHR12097">
    <property type="entry name" value="SPLICING FACTOR 3B, SUBUNIT 1-RELATED"/>
    <property type="match status" value="1"/>
</dbReference>
<protein>
    <recommendedName>
        <fullName evidence="9">TOG domain-containing protein</fullName>
    </recommendedName>
</protein>
<dbReference type="InterPro" id="IPR034085">
    <property type="entry name" value="TOG"/>
</dbReference>
<sequence length="1366" mass="151078">MPSQEDEIRALQKARSESKGTALGAAASGEFDRDLYGGAKGLSREIVDEPTQDDDGGGGLHPSTQRDLRGPADEDDGEDPFKAHRDRNPANIPIAERESAYQAKGRATRELSPERQDPFADATPARGFREAMGSNVVDRERDDLLKKIAENEDDKGGKKRRFDDAGDKPAKEGKFDGTPGRFDATPGRFDATPGRFDATPGRFDATPGRFDATPGRFDATPGRFDATPGRFDATPGRFDATPGRFDATPGRFDATPGRFDATPGRFNATPGRFDATPGRFQATPGRFDATPGRFEATPGRFDATPGRFESTPGRFEATPGRFEATPSRFDATPGRGVAAASRWEATPARDAVPQAQQKQRWDATPLQPAAPATKRSRWDETPVAGDSAQTPVGLGGATPAGLVGAETPTPTAFAAQSAAALAMDRGPVTPEMAQRMRWEREMNERNRYLTDEELDSLFPSTGYRILEPPAGYAPIATPSRKLTATPTPLGQSALGVGGFKIQETPSRDQYGIPGLNVSAAANAELPDIKPEDYQYFAKLMEDVDEDGLTRDEAVDLKIMRLLLKIKNGTPPQRKTALRQITEKAREFGAGPLFNQILPLLMSPTLEDQERHLLVKVIDRILYKLDDLVRPFVHKILVVIEPLLIDEDYYARVEGREIISNLAKAAGLATMIATMRPDIDNLDEYVRNTTARAFAVVASALGIPALLPFLKAVCQSRKSWQARHTGIKIVQQIAILVGCAVLPHLRQMVEIIEHGLVDDQQKVRTISSLALAALAEAAHPYGIESFDSVLKPLWKGIRHHRGKGLAAFLKAIGFIIPLMDSNYANYYTREVMVIVIREFQSPDEEMKKIVLKVVKQCVATDGVEPQYVRNEILPEFFRNFWVRRMALDRRNYKQVVETTVELAGKVGCAEVVARVSDDLKDESEPYRRMVMETVEHVIQDLGAADIDERLEEQLIDGILYAFQEQASDDTEAMLSGFGVVVNALGLRTKPYLPQICGTIKWRLNNKSASVRMQAADLIARIAVVMRACGEDQLMGHLGVVLYEYLGEEYPEVLGSILGALKAIVNVIGMSKMTPPIKDLLPRLTPILKNRHEKVQENCIDLVGRIADRGAEFVAAREWMRICFELLEMLKAHKKAIRRAAVNTFGYIAKAIGPQDVLHTLLNNLKVQERQNRVCTTVAIGIVAETCAPFTVLPALLNEYRVPELNVQNGVLKALSFMFEYIGEMGKDYVYAVTPLLEDALMDRDLVHRQTACAAVKHLTLGVAGLGCEDALQHLMNYVWPNIFETSPHVIANVFEAIEAFAVALGPGYVLNYVLQGLYHPARRVREVYWKIYNTLYIYGADALTQYYPALESDETNSYQRTYMEVFI</sequence>
<dbReference type="SMART" id="SM01349">
    <property type="entry name" value="TOG"/>
    <property type="match status" value="1"/>
</dbReference>
<feature type="domain" description="TOG" evidence="9">
    <location>
        <begin position="938"/>
        <end position="1178"/>
    </location>
</feature>
<keyword evidence="7" id="KW-0539">Nucleus</keyword>
<dbReference type="InterPro" id="IPR048411">
    <property type="entry name" value="Htt_N_HEAT_rpt-1"/>
</dbReference>
<keyword evidence="6" id="KW-0508">mRNA splicing</keyword>
<evidence type="ECO:0000313" key="10">
    <source>
        <dbReference type="EMBL" id="CAE0688287.1"/>
    </source>
</evidence>
<dbReference type="InterPro" id="IPR057978">
    <property type="entry name" value="TPR_DAAF5"/>
</dbReference>
<dbReference type="OrthoDB" id="438939at2759"/>
<keyword evidence="3" id="KW-0507">mRNA processing</keyword>
<evidence type="ECO:0000256" key="5">
    <source>
        <dbReference type="ARBA" id="ARBA00022737"/>
    </source>
</evidence>
<comment type="similarity">
    <text evidence="2">Belongs to the SF3B1 family.</text>
</comment>
<proteinExistence type="inferred from homology"/>
<reference evidence="10" key="1">
    <citation type="submission" date="2021-01" db="EMBL/GenBank/DDBJ databases">
        <authorList>
            <person name="Corre E."/>
            <person name="Pelletier E."/>
            <person name="Niang G."/>
            <person name="Scheremetjew M."/>
            <person name="Finn R."/>
            <person name="Kale V."/>
            <person name="Holt S."/>
            <person name="Cochrane G."/>
            <person name="Meng A."/>
            <person name="Brown T."/>
            <person name="Cohen L."/>
        </authorList>
    </citation>
    <scope>NUCLEOTIDE SEQUENCE</scope>
    <source>
        <strain evidence="10">CCMP1756</strain>
    </source>
</reference>
<keyword evidence="12" id="KW-1185">Reference proteome</keyword>
<evidence type="ECO:0000256" key="4">
    <source>
        <dbReference type="ARBA" id="ARBA00022728"/>
    </source>
</evidence>
<dbReference type="GO" id="GO:0005681">
    <property type="term" value="C:spliceosomal complex"/>
    <property type="evidence" value="ECO:0007669"/>
    <property type="project" value="UniProtKB-KW"/>
</dbReference>
<dbReference type="FunFam" id="1.25.10.10:FF:000066">
    <property type="entry name" value="Splicing factor 3B subunit 1"/>
    <property type="match status" value="1"/>
</dbReference>
<feature type="compositionally biased region" description="Basic and acidic residues" evidence="8">
    <location>
        <begin position="107"/>
        <end position="118"/>
    </location>
</feature>
<dbReference type="InterPro" id="IPR011989">
    <property type="entry name" value="ARM-like"/>
</dbReference>
<dbReference type="FunFam" id="1.25.10.10:FF:000073">
    <property type="entry name" value="Splicing factor 3b, subunit 1"/>
    <property type="match status" value="1"/>
</dbReference>
<evidence type="ECO:0000256" key="3">
    <source>
        <dbReference type="ARBA" id="ARBA00022664"/>
    </source>
</evidence>
<dbReference type="InterPro" id="IPR016024">
    <property type="entry name" value="ARM-type_fold"/>
</dbReference>
<dbReference type="InterPro" id="IPR054573">
    <property type="entry name" value="PP2A/SF3B1-like_HEAT"/>
</dbReference>
<accession>A0A7S3ZMT2</accession>